<gene>
    <name evidence="2" type="ORF">NCU16875</name>
</gene>
<dbReference type="KEGG" id="ncr:NCU16875"/>
<proteinExistence type="predicted"/>
<organism evidence="2 3">
    <name type="scientific">Neurospora crassa (strain ATCC 24698 / 74-OR23-1A / CBS 708.71 / DSM 1257 / FGSC 987)</name>
    <dbReference type="NCBI Taxonomy" id="367110"/>
    <lineage>
        <taxon>Eukaryota</taxon>
        <taxon>Fungi</taxon>
        <taxon>Dikarya</taxon>
        <taxon>Ascomycota</taxon>
        <taxon>Pezizomycotina</taxon>
        <taxon>Sordariomycetes</taxon>
        <taxon>Sordariomycetidae</taxon>
        <taxon>Sordariales</taxon>
        <taxon>Sordariaceae</taxon>
        <taxon>Neurospora</taxon>
    </lineage>
</organism>
<keyword evidence="1" id="KW-0812">Transmembrane</keyword>
<dbReference type="InParanoid" id="V5INY3"/>
<evidence type="ECO:0000256" key="1">
    <source>
        <dbReference type="SAM" id="Phobius"/>
    </source>
</evidence>
<dbReference type="GeneID" id="23569697"/>
<sequence length="152" mass="18133">MTTLYHIPYHNNNNTDIVQTEQQPQQTYPETFYPFHDCCTNPLLSRGRGAEGPFFLMTIIPSPPKIPPPPPSNKTTSCFFFLLFFDTLLTSYPLSILDRPFFVAWTFFVHFFFFFFLFFFFFSAAGVFWLSFWCFWFLFGFFLGTWFSLRID</sequence>
<keyword evidence="1" id="KW-0472">Membrane</keyword>
<dbReference type="Proteomes" id="UP000001805">
    <property type="component" value="Chromosome 4, Linkage Group IV"/>
</dbReference>
<dbReference type="VEuPathDB" id="FungiDB:NCU16875"/>
<keyword evidence="3" id="KW-1185">Reference proteome</keyword>
<reference evidence="2 3" key="1">
    <citation type="journal article" date="2003" name="Nature">
        <title>The genome sequence of the filamentous fungus Neurospora crassa.</title>
        <authorList>
            <person name="Galagan J.E."/>
            <person name="Calvo S.E."/>
            <person name="Borkovich K.A."/>
            <person name="Selker E.U."/>
            <person name="Read N.D."/>
            <person name="Jaffe D."/>
            <person name="FitzHugh W."/>
            <person name="Ma L.J."/>
            <person name="Smirnov S."/>
            <person name="Purcell S."/>
            <person name="Rehman B."/>
            <person name="Elkins T."/>
            <person name="Engels R."/>
            <person name="Wang S."/>
            <person name="Nielsen C.B."/>
            <person name="Butler J."/>
            <person name="Endrizzi M."/>
            <person name="Qui D."/>
            <person name="Ianakiev P."/>
            <person name="Bell-Pedersen D."/>
            <person name="Nelson M.A."/>
            <person name="Werner-Washburne M."/>
            <person name="Selitrennikoff C.P."/>
            <person name="Kinsey J.A."/>
            <person name="Braun E.L."/>
            <person name="Zelter A."/>
            <person name="Schulte U."/>
            <person name="Kothe G.O."/>
            <person name="Jedd G."/>
            <person name="Mewes W."/>
            <person name="Staben C."/>
            <person name="Marcotte E."/>
            <person name="Greenberg D."/>
            <person name="Roy A."/>
            <person name="Foley K."/>
            <person name="Naylor J."/>
            <person name="Stange-Thomann N."/>
            <person name="Barrett R."/>
            <person name="Gnerre S."/>
            <person name="Kamal M."/>
            <person name="Kamvysselis M."/>
            <person name="Mauceli E."/>
            <person name="Bielke C."/>
            <person name="Rudd S."/>
            <person name="Frishman D."/>
            <person name="Krystofova S."/>
            <person name="Rasmussen C."/>
            <person name="Metzenberg R.L."/>
            <person name="Perkins D.D."/>
            <person name="Kroken S."/>
            <person name="Cogoni C."/>
            <person name="Macino G."/>
            <person name="Catcheside D."/>
            <person name="Li W."/>
            <person name="Pratt R.J."/>
            <person name="Osmani S.A."/>
            <person name="DeSouza C.P."/>
            <person name="Glass L."/>
            <person name="Orbach M.J."/>
            <person name="Berglund J.A."/>
            <person name="Voelker R."/>
            <person name="Yarden O."/>
            <person name="Plamann M."/>
            <person name="Seiler S."/>
            <person name="Dunlap J."/>
            <person name="Radford A."/>
            <person name="Aramayo R."/>
            <person name="Natvig D.O."/>
            <person name="Alex L.A."/>
            <person name="Mannhaupt G."/>
            <person name="Ebbole D.J."/>
            <person name="Freitag M."/>
            <person name="Paulsen I."/>
            <person name="Sachs M.S."/>
            <person name="Lander E.S."/>
            <person name="Nusbaum C."/>
            <person name="Birren B."/>
        </authorList>
    </citation>
    <scope>NUCLEOTIDE SEQUENCE [LARGE SCALE GENOMIC DNA]</scope>
    <source>
        <strain evidence="3">ATCC 24698 / 74-OR23-1A / CBS 708.71 / DSM 1257 / FGSC 987</strain>
    </source>
</reference>
<evidence type="ECO:0000313" key="3">
    <source>
        <dbReference type="Proteomes" id="UP000001805"/>
    </source>
</evidence>
<dbReference type="RefSeq" id="XP_011394434.1">
    <property type="nucleotide sequence ID" value="XM_011396132.1"/>
</dbReference>
<evidence type="ECO:0000313" key="2">
    <source>
        <dbReference type="EMBL" id="ESA43055.1"/>
    </source>
</evidence>
<dbReference type="EMBL" id="CM002239">
    <property type="protein sequence ID" value="ESA43055.1"/>
    <property type="molecule type" value="Genomic_DNA"/>
</dbReference>
<protein>
    <submittedName>
        <fullName evidence="2">Uncharacterized protein</fullName>
    </submittedName>
</protein>
<dbReference type="AlphaFoldDB" id="V5INY3"/>
<name>V5INY3_NEUCR</name>
<feature type="transmembrane region" description="Helical" evidence="1">
    <location>
        <begin position="128"/>
        <end position="149"/>
    </location>
</feature>
<keyword evidence="1" id="KW-1133">Transmembrane helix</keyword>
<feature type="transmembrane region" description="Helical" evidence="1">
    <location>
        <begin position="101"/>
        <end position="122"/>
    </location>
</feature>
<accession>V5INY3</accession>